<keyword evidence="1" id="KW-0812">Transmembrane</keyword>
<dbReference type="Pfam" id="PF06182">
    <property type="entry name" value="ABC2_membrane_6"/>
    <property type="match status" value="1"/>
</dbReference>
<name>A0A3E3IX04_9FIRM</name>
<keyword evidence="1" id="KW-0472">Membrane</keyword>
<protein>
    <recommendedName>
        <fullName evidence="6">ABC transporter permease</fullName>
    </recommendedName>
</protein>
<evidence type="ECO:0000313" key="2">
    <source>
        <dbReference type="EMBL" id="RGE59823.1"/>
    </source>
</evidence>
<dbReference type="PANTHER" id="PTHR36833:SF1">
    <property type="entry name" value="INTEGRAL MEMBRANE TRANSPORT PROTEIN"/>
    <property type="match status" value="1"/>
</dbReference>
<dbReference type="Proteomes" id="UP000261166">
    <property type="component" value="Unassembled WGS sequence"/>
</dbReference>
<dbReference type="Proteomes" id="UP000260812">
    <property type="component" value="Unassembled WGS sequence"/>
</dbReference>
<dbReference type="PANTHER" id="PTHR36833">
    <property type="entry name" value="SLR0610 PROTEIN-RELATED"/>
    <property type="match status" value="1"/>
</dbReference>
<keyword evidence="4" id="KW-1185">Reference proteome</keyword>
<dbReference type="RefSeq" id="WP_025491655.1">
    <property type="nucleotide sequence ID" value="NZ_CALBAU010000434.1"/>
</dbReference>
<dbReference type="EMBL" id="QVLU01000010">
    <property type="protein sequence ID" value="RGE71401.1"/>
    <property type="molecule type" value="Genomic_DNA"/>
</dbReference>
<accession>A0A3E3IX04</accession>
<dbReference type="AlphaFoldDB" id="A0A3E3IX04"/>
<feature type="transmembrane region" description="Helical" evidence="1">
    <location>
        <begin position="60"/>
        <end position="83"/>
    </location>
</feature>
<evidence type="ECO:0000313" key="3">
    <source>
        <dbReference type="EMBL" id="RGE71401.1"/>
    </source>
</evidence>
<proteinExistence type="predicted"/>
<feature type="transmembrane region" description="Helical" evidence="1">
    <location>
        <begin position="23"/>
        <end position="48"/>
    </location>
</feature>
<keyword evidence="1" id="KW-1133">Transmembrane helix</keyword>
<evidence type="ECO:0000313" key="4">
    <source>
        <dbReference type="Proteomes" id="UP000260812"/>
    </source>
</evidence>
<reference evidence="3 5" key="1">
    <citation type="submission" date="2018-08" db="EMBL/GenBank/DDBJ databases">
        <title>A genome reference for cultivated species of the human gut microbiota.</title>
        <authorList>
            <person name="Zou Y."/>
            <person name="Xue W."/>
            <person name="Luo G."/>
        </authorList>
    </citation>
    <scope>NUCLEOTIDE SEQUENCE [LARGE SCALE GENOMIC DNA]</scope>
    <source>
        <strain evidence="3 5">AF26-4BH</strain>
        <strain evidence="2">TF05-5AC</strain>
    </source>
</reference>
<gene>
    <name evidence="3" type="ORF">DWY69_12360</name>
    <name evidence="2" type="ORF">DXC51_13590</name>
</gene>
<comment type="caution">
    <text evidence="3">The sequence shown here is derived from an EMBL/GenBank/DDBJ whole genome shotgun (WGS) entry which is preliminary data.</text>
</comment>
<evidence type="ECO:0008006" key="6">
    <source>
        <dbReference type="Google" id="ProtNLM"/>
    </source>
</evidence>
<feature type="transmembrane region" description="Helical" evidence="1">
    <location>
        <begin position="103"/>
        <end position="128"/>
    </location>
</feature>
<organism evidence="3 5">
    <name type="scientific">Eisenbergiella massiliensis</name>
    <dbReference type="NCBI Taxonomy" id="1720294"/>
    <lineage>
        <taxon>Bacteria</taxon>
        <taxon>Bacillati</taxon>
        <taxon>Bacillota</taxon>
        <taxon>Clostridia</taxon>
        <taxon>Lachnospirales</taxon>
        <taxon>Lachnospiraceae</taxon>
        <taxon>Eisenbergiella</taxon>
    </lineage>
</organism>
<dbReference type="InterPro" id="IPR010390">
    <property type="entry name" value="ABC-2_transporter-like"/>
</dbReference>
<dbReference type="EMBL" id="QVLV01000008">
    <property type="protein sequence ID" value="RGE59823.1"/>
    <property type="molecule type" value="Genomic_DNA"/>
</dbReference>
<evidence type="ECO:0000256" key="1">
    <source>
        <dbReference type="SAM" id="Phobius"/>
    </source>
</evidence>
<dbReference type="GeneID" id="97987875"/>
<feature type="transmembrane region" description="Helical" evidence="1">
    <location>
        <begin position="140"/>
        <end position="161"/>
    </location>
</feature>
<feature type="transmembrane region" description="Helical" evidence="1">
    <location>
        <begin position="198"/>
        <end position="219"/>
    </location>
</feature>
<sequence length="259" mass="29520">MIQIFLKMKEQYIKTEMEYPLNFWLMLLSGVVTRFFGMLVPFIICSNIKTIAGWKQEEIYLIMSFLYLSEGLCSVLFEGIWQLPSMVFNGNFDTILSRPVSPFYQVLCGGMGLHGIGVVLFGFISLNYSLIRLGIFRPASMLMCLFFVLCGTIICMSSYLLTNSLVFWYDAGGRTSIPYMITEIGSYARYPIMIYPKILQFILLFVVPYAFIGMVPVMILTGQHMLSLCAALVLISLFSLLGARFVFYRGILHYESMGM</sequence>
<feature type="transmembrane region" description="Helical" evidence="1">
    <location>
        <begin position="225"/>
        <end position="247"/>
    </location>
</feature>
<dbReference type="OrthoDB" id="9788195at2"/>
<evidence type="ECO:0000313" key="5">
    <source>
        <dbReference type="Proteomes" id="UP000261166"/>
    </source>
</evidence>